<dbReference type="CDD" id="cd00464">
    <property type="entry name" value="SK"/>
    <property type="match status" value="1"/>
</dbReference>
<dbReference type="Proteomes" id="UP000628736">
    <property type="component" value="Unassembled WGS sequence"/>
</dbReference>
<dbReference type="Pfam" id="PF01202">
    <property type="entry name" value="SKI"/>
    <property type="match status" value="1"/>
</dbReference>
<evidence type="ECO:0000256" key="7">
    <source>
        <dbReference type="HAMAP-Rule" id="MF_00109"/>
    </source>
</evidence>
<keyword evidence="1 7" id="KW-0028">Amino-acid biosynthesis</keyword>
<keyword evidence="3 7" id="KW-0547">Nucleotide-binding</keyword>
<keyword evidence="5 7" id="KW-0067">ATP-binding</keyword>
<comment type="catalytic activity">
    <reaction evidence="7">
        <text>shikimate + ATP = 3-phosphoshikimate + ADP + H(+)</text>
        <dbReference type="Rhea" id="RHEA:13121"/>
        <dbReference type="ChEBI" id="CHEBI:15378"/>
        <dbReference type="ChEBI" id="CHEBI:30616"/>
        <dbReference type="ChEBI" id="CHEBI:36208"/>
        <dbReference type="ChEBI" id="CHEBI:145989"/>
        <dbReference type="ChEBI" id="CHEBI:456216"/>
        <dbReference type="EC" id="2.7.1.71"/>
    </reaction>
</comment>
<keyword evidence="7" id="KW-0460">Magnesium</keyword>
<feature type="binding site" evidence="7">
    <location>
        <position position="15"/>
    </location>
    <ligand>
        <name>Mg(2+)</name>
        <dbReference type="ChEBI" id="CHEBI:18420"/>
    </ligand>
</feature>
<dbReference type="PRINTS" id="PR01100">
    <property type="entry name" value="SHIKIMTKNASE"/>
</dbReference>
<feature type="binding site" evidence="7">
    <location>
        <begin position="11"/>
        <end position="16"/>
    </location>
    <ligand>
        <name>ATP</name>
        <dbReference type="ChEBI" id="CHEBI:30616"/>
    </ligand>
</feature>
<keyword evidence="4 7" id="KW-0418">Kinase</keyword>
<dbReference type="InterPro" id="IPR031322">
    <property type="entry name" value="Shikimate/glucono_kinase"/>
</dbReference>
<sequence>MDNLVLIGMPGSGKSTVGVLLAKALGLSFVDVNLVIQRREGALLQEILDTQGAEAFLDAEEEAVLSLQCQNAVIAPGGSAVCREKGALYLKELGRVIYLRVPLEELDRRIQDLATRGIAMAPGQGLADLMAYRGPLYEKYADLIVDCLPGQTLAQTTGAVLDCLSQDLSAPAHGVNVGQTAAIRLRSESEKEGSNDIS</sequence>
<dbReference type="Gene3D" id="3.40.50.300">
    <property type="entry name" value="P-loop containing nucleotide triphosphate hydrolases"/>
    <property type="match status" value="1"/>
</dbReference>
<dbReference type="GO" id="GO:0009423">
    <property type="term" value="P:chorismate biosynthetic process"/>
    <property type="evidence" value="ECO:0007669"/>
    <property type="project" value="UniProtKB-UniRule"/>
</dbReference>
<comment type="function">
    <text evidence="7">Catalyzes the specific phosphorylation of the 3-hydroxyl group of shikimic acid using ATP as a cosubstrate.</text>
</comment>
<comment type="caution">
    <text evidence="8">The sequence shown here is derived from an EMBL/GenBank/DDBJ whole genome shotgun (WGS) entry which is preliminary data.</text>
</comment>
<comment type="cofactor">
    <cofactor evidence="7">
        <name>Mg(2+)</name>
        <dbReference type="ChEBI" id="CHEBI:18420"/>
    </cofactor>
    <text evidence="7">Binds 1 Mg(2+) ion per subunit.</text>
</comment>
<dbReference type="GO" id="GO:0005829">
    <property type="term" value="C:cytosol"/>
    <property type="evidence" value="ECO:0007669"/>
    <property type="project" value="TreeGrafter"/>
</dbReference>
<evidence type="ECO:0000256" key="1">
    <source>
        <dbReference type="ARBA" id="ARBA00022605"/>
    </source>
</evidence>
<dbReference type="PANTHER" id="PTHR21087:SF16">
    <property type="entry name" value="SHIKIMATE KINASE 1, CHLOROPLASTIC"/>
    <property type="match status" value="1"/>
</dbReference>
<dbReference type="SUPFAM" id="SSF52540">
    <property type="entry name" value="P-loop containing nucleoside triphosphate hydrolases"/>
    <property type="match status" value="1"/>
</dbReference>
<dbReference type="InterPro" id="IPR000623">
    <property type="entry name" value="Shikimate_kinase/TSH1"/>
</dbReference>
<feature type="binding site" evidence="7">
    <location>
        <position position="151"/>
    </location>
    <ligand>
        <name>ATP</name>
        <dbReference type="ChEBI" id="CHEBI:30616"/>
    </ligand>
</feature>
<evidence type="ECO:0000313" key="8">
    <source>
        <dbReference type="EMBL" id="MBC5721948.1"/>
    </source>
</evidence>
<dbReference type="PANTHER" id="PTHR21087">
    <property type="entry name" value="SHIKIMATE KINASE"/>
    <property type="match status" value="1"/>
</dbReference>
<dbReference type="GO" id="GO:0009073">
    <property type="term" value="P:aromatic amino acid family biosynthetic process"/>
    <property type="evidence" value="ECO:0007669"/>
    <property type="project" value="UniProtKB-KW"/>
</dbReference>
<comment type="pathway">
    <text evidence="7">Metabolic intermediate biosynthesis; chorismate biosynthesis; chorismate from D-erythrose 4-phosphate and phosphoenolpyruvate: step 5/7.</text>
</comment>
<evidence type="ECO:0000256" key="4">
    <source>
        <dbReference type="ARBA" id="ARBA00022777"/>
    </source>
</evidence>
<dbReference type="GO" id="GO:0005524">
    <property type="term" value="F:ATP binding"/>
    <property type="evidence" value="ECO:0007669"/>
    <property type="project" value="UniProtKB-UniRule"/>
</dbReference>
<evidence type="ECO:0000256" key="6">
    <source>
        <dbReference type="ARBA" id="ARBA00023141"/>
    </source>
</evidence>
<evidence type="ECO:0000256" key="2">
    <source>
        <dbReference type="ARBA" id="ARBA00022679"/>
    </source>
</evidence>
<organism evidence="8 9">
    <name type="scientific">Flintibacter hominis</name>
    <dbReference type="NCBI Taxonomy" id="2763048"/>
    <lineage>
        <taxon>Bacteria</taxon>
        <taxon>Bacillati</taxon>
        <taxon>Bacillota</taxon>
        <taxon>Clostridia</taxon>
        <taxon>Eubacteriales</taxon>
        <taxon>Flintibacter</taxon>
    </lineage>
</organism>
<feature type="binding site" evidence="7">
    <location>
        <position position="133"/>
    </location>
    <ligand>
        <name>substrate</name>
    </ligand>
</feature>
<dbReference type="GO" id="GO:0004765">
    <property type="term" value="F:shikimate kinase activity"/>
    <property type="evidence" value="ECO:0007669"/>
    <property type="project" value="UniProtKB-UniRule"/>
</dbReference>
<keyword evidence="7" id="KW-0963">Cytoplasm</keyword>
<comment type="caution">
    <text evidence="7">Lacks conserved residue(s) required for the propagation of feature annotation.</text>
</comment>
<proteinExistence type="inferred from homology"/>
<evidence type="ECO:0000313" key="9">
    <source>
        <dbReference type="Proteomes" id="UP000628736"/>
    </source>
</evidence>
<dbReference type="GO" id="GO:0000287">
    <property type="term" value="F:magnesium ion binding"/>
    <property type="evidence" value="ECO:0007669"/>
    <property type="project" value="UniProtKB-UniRule"/>
</dbReference>
<comment type="subcellular location">
    <subcellularLocation>
        <location evidence="7">Cytoplasm</location>
    </subcellularLocation>
</comment>
<comment type="similarity">
    <text evidence="7">Belongs to the shikimate kinase family.</text>
</comment>
<keyword evidence="9" id="KW-1185">Reference proteome</keyword>
<dbReference type="EC" id="2.7.1.71" evidence="7"/>
<dbReference type="UniPathway" id="UPA00053">
    <property type="reaction ID" value="UER00088"/>
</dbReference>
<dbReference type="HAMAP" id="MF_00109">
    <property type="entry name" value="Shikimate_kinase"/>
    <property type="match status" value="1"/>
</dbReference>
<keyword evidence="7" id="KW-0479">Metal-binding</keyword>
<accession>A0A8J6J8P7</accession>
<keyword evidence="6 7" id="KW-0057">Aromatic amino acid biosynthesis</keyword>
<dbReference type="InterPro" id="IPR027417">
    <property type="entry name" value="P-loop_NTPase"/>
</dbReference>
<reference evidence="8" key="1">
    <citation type="submission" date="2020-08" db="EMBL/GenBank/DDBJ databases">
        <title>Genome public.</title>
        <authorList>
            <person name="Liu C."/>
            <person name="Sun Q."/>
        </authorList>
    </citation>
    <scope>NUCLEOTIDE SEQUENCE</scope>
    <source>
        <strain evidence="8">NSJ-23</strain>
    </source>
</reference>
<name>A0A8J6J8P7_9FIRM</name>
<protein>
    <recommendedName>
        <fullName evidence="7">Shikimate kinase</fullName>
        <shortName evidence="7">SK</shortName>
        <ecNumber evidence="7">2.7.1.71</ecNumber>
    </recommendedName>
</protein>
<gene>
    <name evidence="7" type="primary">aroK</name>
    <name evidence="8" type="ORF">H8S11_03825</name>
</gene>
<dbReference type="EMBL" id="JACOPO010000002">
    <property type="protein sequence ID" value="MBC5721948.1"/>
    <property type="molecule type" value="Genomic_DNA"/>
</dbReference>
<keyword evidence="2 7" id="KW-0808">Transferase</keyword>
<dbReference type="AlphaFoldDB" id="A0A8J6J8P7"/>
<feature type="binding site" evidence="7">
    <location>
        <position position="78"/>
    </location>
    <ligand>
        <name>substrate</name>
    </ligand>
</feature>
<evidence type="ECO:0000256" key="5">
    <source>
        <dbReference type="ARBA" id="ARBA00022840"/>
    </source>
</evidence>
<dbReference type="RefSeq" id="WP_186852247.1">
    <property type="nucleotide sequence ID" value="NZ_JACOPO010000002.1"/>
</dbReference>
<feature type="binding site" evidence="7">
    <location>
        <position position="116"/>
    </location>
    <ligand>
        <name>ATP</name>
        <dbReference type="ChEBI" id="CHEBI:30616"/>
    </ligand>
</feature>
<dbReference type="GO" id="GO:0008652">
    <property type="term" value="P:amino acid biosynthetic process"/>
    <property type="evidence" value="ECO:0007669"/>
    <property type="project" value="UniProtKB-KW"/>
</dbReference>
<evidence type="ECO:0000256" key="3">
    <source>
        <dbReference type="ARBA" id="ARBA00022741"/>
    </source>
</evidence>
<comment type="subunit">
    <text evidence="7">Monomer.</text>
</comment>